<dbReference type="AlphaFoldDB" id="A0A1M5C8C4"/>
<proteinExistence type="predicted"/>
<evidence type="ECO:0008006" key="3">
    <source>
        <dbReference type="Google" id="ProtNLM"/>
    </source>
</evidence>
<dbReference type="STRING" id="1121429.SAMN02745133_02826"/>
<reference evidence="2" key="1">
    <citation type="submission" date="2016-11" db="EMBL/GenBank/DDBJ databases">
        <authorList>
            <person name="Varghese N."/>
            <person name="Submissions S."/>
        </authorList>
    </citation>
    <scope>NUCLEOTIDE SEQUENCE [LARGE SCALE GENOMIC DNA]</scope>
    <source>
        <strain evidence="2">DSM 12395</strain>
    </source>
</reference>
<dbReference type="Gene3D" id="3.40.30.10">
    <property type="entry name" value="Glutaredoxin"/>
    <property type="match status" value="1"/>
</dbReference>
<dbReference type="InterPro" id="IPR036249">
    <property type="entry name" value="Thioredoxin-like_sf"/>
</dbReference>
<dbReference type="RefSeq" id="WP_333871570.1">
    <property type="nucleotide sequence ID" value="NZ_FQUY01000029.1"/>
</dbReference>
<dbReference type="Proteomes" id="UP000184148">
    <property type="component" value="Unassembled WGS sequence"/>
</dbReference>
<sequence length="73" mass="8265">MGLLLDPQREEWAQLAVKETGTTFPHLKDDGSFAQHIFGVPQTILVDRSGKIVEHLVGFHTLEQFSQLVEKHL</sequence>
<organism evidence="1 2">
    <name type="scientific">Desulforamulus putei DSM 12395</name>
    <dbReference type="NCBI Taxonomy" id="1121429"/>
    <lineage>
        <taxon>Bacteria</taxon>
        <taxon>Bacillati</taxon>
        <taxon>Bacillota</taxon>
        <taxon>Clostridia</taxon>
        <taxon>Eubacteriales</taxon>
        <taxon>Peptococcaceae</taxon>
        <taxon>Desulforamulus</taxon>
    </lineage>
</organism>
<accession>A0A1M5C8C4</accession>
<keyword evidence="2" id="KW-1185">Reference proteome</keyword>
<name>A0A1M5C8C4_9FIRM</name>
<evidence type="ECO:0000313" key="1">
    <source>
        <dbReference type="EMBL" id="SHF50642.1"/>
    </source>
</evidence>
<protein>
    <recommendedName>
        <fullName evidence="3">AhpC/TSA family protein</fullName>
    </recommendedName>
</protein>
<dbReference type="EMBL" id="FQUY01000029">
    <property type="protein sequence ID" value="SHF50642.1"/>
    <property type="molecule type" value="Genomic_DNA"/>
</dbReference>
<gene>
    <name evidence="1" type="ORF">SAMN02745133_02826</name>
</gene>
<dbReference type="SUPFAM" id="SSF52833">
    <property type="entry name" value="Thioredoxin-like"/>
    <property type="match status" value="1"/>
</dbReference>
<evidence type="ECO:0000313" key="2">
    <source>
        <dbReference type="Proteomes" id="UP000184148"/>
    </source>
</evidence>